<evidence type="ECO:0000313" key="3">
    <source>
        <dbReference type="Proteomes" id="UP000187203"/>
    </source>
</evidence>
<dbReference type="Proteomes" id="UP000187203">
    <property type="component" value="Unassembled WGS sequence"/>
</dbReference>
<dbReference type="AlphaFoldDB" id="A0A1R3KPJ4"/>
<sequence>MDPKCLDKNKSGQQEGILEEPDDDVDDDSLGDQDQSW</sequence>
<dbReference type="EMBL" id="AWUE01012504">
    <property type="protein sequence ID" value="OMP09012.1"/>
    <property type="molecule type" value="Genomic_DNA"/>
</dbReference>
<gene>
    <name evidence="2" type="ORF">COLO4_05900</name>
</gene>
<feature type="compositionally biased region" description="Basic and acidic residues" evidence="1">
    <location>
        <begin position="1"/>
        <end position="10"/>
    </location>
</feature>
<protein>
    <submittedName>
        <fullName evidence="2">Uncharacterized protein</fullName>
    </submittedName>
</protein>
<name>A0A1R3KPJ4_9ROSI</name>
<feature type="compositionally biased region" description="Acidic residues" evidence="1">
    <location>
        <begin position="17"/>
        <end position="31"/>
    </location>
</feature>
<evidence type="ECO:0000313" key="2">
    <source>
        <dbReference type="EMBL" id="OMP09012.1"/>
    </source>
</evidence>
<feature type="region of interest" description="Disordered" evidence="1">
    <location>
        <begin position="1"/>
        <end position="37"/>
    </location>
</feature>
<keyword evidence="3" id="KW-1185">Reference proteome</keyword>
<accession>A0A1R3KPJ4</accession>
<organism evidence="2 3">
    <name type="scientific">Corchorus olitorius</name>
    <dbReference type="NCBI Taxonomy" id="93759"/>
    <lineage>
        <taxon>Eukaryota</taxon>
        <taxon>Viridiplantae</taxon>
        <taxon>Streptophyta</taxon>
        <taxon>Embryophyta</taxon>
        <taxon>Tracheophyta</taxon>
        <taxon>Spermatophyta</taxon>
        <taxon>Magnoliopsida</taxon>
        <taxon>eudicotyledons</taxon>
        <taxon>Gunneridae</taxon>
        <taxon>Pentapetalae</taxon>
        <taxon>rosids</taxon>
        <taxon>malvids</taxon>
        <taxon>Malvales</taxon>
        <taxon>Malvaceae</taxon>
        <taxon>Grewioideae</taxon>
        <taxon>Apeibeae</taxon>
        <taxon>Corchorus</taxon>
    </lineage>
</organism>
<proteinExistence type="predicted"/>
<evidence type="ECO:0000256" key="1">
    <source>
        <dbReference type="SAM" id="MobiDB-lite"/>
    </source>
</evidence>
<comment type="caution">
    <text evidence="2">The sequence shown here is derived from an EMBL/GenBank/DDBJ whole genome shotgun (WGS) entry which is preliminary data.</text>
</comment>
<reference evidence="3" key="1">
    <citation type="submission" date="2013-09" db="EMBL/GenBank/DDBJ databases">
        <title>Corchorus olitorius genome sequencing.</title>
        <authorList>
            <person name="Alam M."/>
            <person name="Haque M.S."/>
            <person name="Islam M.S."/>
            <person name="Emdad E.M."/>
            <person name="Islam M.M."/>
            <person name="Ahmed B."/>
            <person name="Halim A."/>
            <person name="Hossen Q.M.M."/>
            <person name="Hossain M.Z."/>
            <person name="Ahmed R."/>
            <person name="Khan M.M."/>
            <person name="Islam R."/>
            <person name="Rashid M.M."/>
            <person name="Khan S.A."/>
            <person name="Rahman M.S."/>
            <person name="Alam M."/>
            <person name="Yahiya A.S."/>
            <person name="Khan M.S."/>
            <person name="Azam M.S."/>
            <person name="Haque T."/>
            <person name="Lashkar M.Z.H."/>
            <person name="Akhand A.I."/>
            <person name="Morshed G."/>
            <person name="Roy S."/>
            <person name="Uddin K.S."/>
            <person name="Rabeya T."/>
            <person name="Hossain A.S."/>
            <person name="Chowdhury A."/>
            <person name="Snigdha A.R."/>
            <person name="Mortoza M.S."/>
            <person name="Matin S.A."/>
            <person name="Hoque S.M.E."/>
            <person name="Islam M.K."/>
            <person name="Roy D.K."/>
            <person name="Haider R."/>
            <person name="Moosa M.M."/>
            <person name="Elias S.M."/>
            <person name="Hasan A.M."/>
            <person name="Jahan S."/>
            <person name="Shafiuddin M."/>
            <person name="Mahmood N."/>
            <person name="Shommy N.S."/>
        </authorList>
    </citation>
    <scope>NUCLEOTIDE SEQUENCE [LARGE SCALE GENOMIC DNA]</scope>
    <source>
        <strain evidence="3">cv. O-4</strain>
    </source>
</reference>